<feature type="transmembrane region" description="Helical" evidence="2">
    <location>
        <begin position="12"/>
        <end position="37"/>
    </location>
</feature>
<gene>
    <name evidence="3" type="ORF">AJ80_02016</name>
</gene>
<sequence length="230" mass="26263">MKRWVQESAWVITFIWIVSLGILLAIASTAFLFIVFLRARRGSQEAGSSECSCYHLCGRSCRHYRQQSPSHRSRRRTSIPRDSVVRPDDHLEPTDDLPLREPQPVYQPQPRDPTREGRQVVVGWSPVESSDRPAKPIPYTETRHGQENDQARPFTDENTALVSDEYPLSGGTVRHKTEVHHFNDKPPTSDRPARDQIPLVVTLEPPSINNQPPESHLKQQEAPQSRQPDL</sequence>
<keyword evidence="2" id="KW-0472">Membrane</keyword>
<protein>
    <submittedName>
        <fullName evidence="3">Uncharacterized protein</fullName>
    </submittedName>
</protein>
<feature type="compositionally biased region" description="Basic and acidic residues" evidence="1">
    <location>
        <begin position="175"/>
        <end position="194"/>
    </location>
</feature>
<proteinExistence type="predicted"/>
<dbReference type="AlphaFoldDB" id="A0A2B7YIP8"/>
<accession>A0A2B7YIP8</accession>
<keyword evidence="2" id="KW-1133">Transmembrane helix</keyword>
<keyword evidence="4" id="KW-1185">Reference proteome</keyword>
<feature type="compositionally biased region" description="Polar residues" evidence="1">
    <location>
        <begin position="221"/>
        <end position="230"/>
    </location>
</feature>
<keyword evidence="2" id="KW-0812">Transmembrane</keyword>
<dbReference type="EMBL" id="PDNA01000018">
    <property type="protein sequence ID" value="PGH23954.1"/>
    <property type="molecule type" value="Genomic_DNA"/>
</dbReference>
<evidence type="ECO:0000256" key="2">
    <source>
        <dbReference type="SAM" id="Phobius"/>
    </source>
</evidence>
<name>A0A2B7YIP8_POLH7</name>
<feature type="compositionally biased region" description="Basic residues" evidence="1">
    <location>
        <begin position="67"/>
        <end position="78"/>
    </location>
</feature>
<reference evidence="3 4" key="1">
    <citation type="submission" date="2017-10" db="EMBL/GenBank/DDBJ databases">
        <title>Comparative genomics in systemic dimorphic fungi from Ajellomycetaceae.</title>
        <authorList>
            <person name="Munoz J.F."/>
            <person name="Mcewen J.G."/>
            <person name="Clay O.K."/>
            <person name="Cuomo C.A."/>
        </authorList>
    </citation>
    <scope>NUCLEOTIDE SEQUENCE [LARGE SCALE GENOMIC DNA]</scope>
    <source>
        <strain evidence="3 4">UAMH7299</strain>
    </source>
</reference>
<organism evidence="3 4">
    <name type="scientific">Polytolypa hystricis (strain UAMH7299)</name>
    <dbReference type="NCBI Taxonomy" id="1447883"/>
    <lineage>
        <taxon>Eukaryota</taxon>
        <taxon>Fungi</taxon>
        <taxon>Dikarya</taxon>
        <taxon>Ascomycota</taxon>
        <taxon>Pezizomycotina</taxon>
        <taxon>Eurotiomycetes</taxon>
        <taxon>Eurotiomycetidae</taxon>
        <taxon>Onygenales</taxon>
        <taxon>Onygenales incertae sedis</taxon>
        <taxon>Polytolypa</taxon>
    </lineage>
</organism>
<evidence type="ECO:0000313" key="4">
    <source>
        <dbReference type="Proteomes" id="UP000224634"/>
    </source>
</evidence>
<feature type="region of interest" description="Disordered" evidence="1">
    <location>
        <begin position="67"/>
        <end position="230"/>
    </location>
</feature>
<evidence type="ECO:0000313" key="3">
    <source>
        <dbReference type="EMBL" id="PGH23954.1"/>
    </source>
</evidence>
<evidence type="ECO:0000256" key="1">
    <source>
        <dbReference type="SAM" id="MobiDB-lite"/>
    </source>
</evidence>
<dbReference type="Proteomes" id="UP000224634">
    <property type="component" value="Unassembled WGS sequence"/>
</dbReference>
<comment type="caution">
    <text evidence="3">The sequence shown here is derived from an EMBL/GenBank/DDBJ whole genome shotgun (WGS) entry which is preliminary data.</text>
</comment>
<feature type="compositionally biased region" description="Basic and acidic residues" evidence="1">
    <location>
        <begin position="83"/>
        <end position="99"/>
    </location>
</feature>
<feature type="compositionally biased region" description="Basic and acidic residues" evidence="1">
    <location>
        <begin position="141"/>
        <end position="150"/>
    </location>
</feature>